<feature type="compositionally biased region" description="Low complexity" evidence="5">
    <location>
        <begin position="1342"/>
        <end position="1355"/>
    </location>
</feature>
<keyword evidence="8" id="KW-1185">Reference proteome</keyword>
<gene>
    <name evidence="7" type="ORF">Baya_14952</name>
</gene>
<evidence type="ECO:0000259" key="6">
    <source>
        <dbReference type="PROSITE" id="PS50237"/>
    </source>
</evidence>
<dbReference type="SUPFAM" id="SSF56204">
    <property type="entry name" value="Hect, E3 ligase catalytic domain"/>
    <property type="match status" value="1"/>
</dbReference>
<dbReference type="Gene3D" id="3.30.2160.10">
    <property type="entry name" value="Hect, E3 ligase catalytic domain"/>
    <property type="match status" value="1"/>
</dbReference>
<feature type="repeat" description="TPR" evidence="4">
    <location>
        <begin position="828"/>
        <end position="861"/>
    </location>
</feature>
<feature type="compositionally biased region" description="Basic and acidic residues" evidence="5">
    <location>
        <begin position="12"/>
        <end position="37"/>
    </location>
</feature>
<feature type="region of interest" description="Disordered" evidence="5">
    <location>
        <begin position="1193"/>
        <end position="1277"/>
    </location>
</feature>
<dbReference type="OrthoDB" id="9991317at2759"/>
<evidence type="ECO:0000256" key="2">
    <source>
        <dbReference type="ARBA" id="ARBA00022786"/>
    </source>
</evidence>
<dbReference type="Gene3D" id="1.25.40.10">
    <property type="entry name" value="Tetratricopeptide repeat domain"/>
    <property type="match status" value="3"/>
</dbReference>
<feature type="region of interest" description="Disordered" evidence="5">
    <location>
        <begin position="1300"/>
        <end position="1361"/>
    </location>
</feature>
<feature type="compositionally biased region" description="Basic and acidic residues" evidence="5">
    <location>
        <begin position="1215"/>
        <end position="1224"/>
    </location>
</feature>
<feature type="compositionally biased region" description="Acidic residues" evidence="5">
    <location>
        <begin position="86"/>
        <end position="106"/>
    </location>
</feature>
<dbReference type="SMART" id="SM00119">
    <property type="entry name" value="HECTc"/>
    <property type="match status" value="1"/>
</dbReference>
<dbReference type="PROSITE" id="PS50237">
    <property type="entry name" value="HECT"/>
    <property type="match status" value="1"/>
</dbReference>
<evidence type="ECO:0000256" key="4">
    <source>
        <dbReference type="PROSITE-ProRule" id="PRU00339"/>
    </source>
</evidence>
<organism evidence="7 8">
    <name type="scientific">Bagarius yarrelli</name>
    <name type="common">Goonch</name>
    <name type="synonym">Bagrus yarrelli</name>
    <dbReference type="NCBI Taxonomy" id="175774"/>
    <lineage>
        <taxon>Eukaryota</taxon>
        <taxon>Metazoa</taxon>
        <taxon>Chordata</taxon>
        <taxon>Craniata</taxon>
        <taxon>Vertebrata</taxon>
        <taxon>Euteleostomi</taxon>
        <taxon>Actinopterygii</taxon>
        <taxon>Neopterygii</taxon>
        <taxon>Teleostei</taxon>
        <taxon>Ostariophysi</taxon>
        <taxon>Siluriformes</taxon>
        <taxon>Sisoridae</taxon>
        <taxon>Sisorinae</taxon>
        <taxon>Bagarius</taxon>
    </lineage>
</organism>
<dbReference type="InterPro" id="IPR032348">
    <property type="entry name" value="HECW_N"/>
</dbReference>
<dbReference type="Pfam" id="PF00632">
    <property type="entry name" value="HECT"/>
    <property type="match status" value="1"/>
</dbReference>
<feature type="compositionally biased region" description="Polar residues" evidence="5">
    <location>
        <begin position="1315"/>
        <end position="1329"/>
    </location>
</feature>
<dbReference type="InterPro" id="IPR019734">
    <property type="entry name" value="TPR_rpt"/>
</dbReference>
<dbReference type="SMART" id="SM00028">
    <property type="entry name" value="TPR"/>
    <property type="match status" value="7"/>
</dbReference>
<dbReference type="SUPFAM" id="SSF48452">
    <property type="entry name" value="TPR-like"/>
    <property type="match status" value="3"/>
</dbReference>
<dbReference type="PROSITE" id="PS50005">
    <property type="entry name" value="TPR"/>
    <property type="match status" value="2"/>
</dbReference>
<dbReference type="Pfam" id="PF16562">
    <property type="entry name" value="HECW_N"/>
    <property type="match status" value="1"/>
</dbReference>
<dbReference type="InterPro" id="IPR000569">
    <property type="entry name" value="HECT_dom"/>
</dbReference>
<name>A0A556VAE1_BAGYA</name>
<comment type="caution">
    <text evidence="7">The sequence shown here is derived from an EMBL/GenBank/DDBJ whole genome shotgun (WGS) entry which is preliminary data.</text>
</comment>
<dbReference type="Gene3D" id="2.60.40.2840">
    <property type="match status" value="1"/>
</dbReference>
<dbReference type="Gene3D" id="3.90.1750.10">
    <property type="entry name" value="Hect, E3 ligase catalytic domains"/>
    <property type="match status" value="1"/>
</dbReference>
<dbReference type="PANTHER" id="PTHR23082:SF0">
    <property type="entry name" value="GENERAL TRANSCRIPTION FACTOR 3C POLYPEPTIDE 3"/>
    <property type="match status" value="1"/>
</dbReference>
<dbReference type="InterPro" id="IPR035983">
    <property type="entry name" value="Hect_E3_ubiquitin_ligase"/>
</dbReference>
<dbReference type="PANTHER" id="PTHR23082">
    <property type="entry name" value="TRANSCRIPTION INITIATION FACTOR IIIC TFIIIC , POLYPEPTIDE 3-RELATED"/>
    <property type="match status" value="1"/>
</dbReference>
<dbReference type="Pfam" id="PF13432">
    <property type="entry name" value="TPR_16"/>
    <property type="match status" value="1"/>
</dbReference>
<feature type="region of interest" description="Disordered" evidence="5">
    <location>
        <begin position="1"/>
        <end position="108"/>
    </location>
</feature>
<feature type="compositionally biased region" description="Pro residues" evidence="5">
    <location>
        <begin position="918"/>
        <end position="929"/>
    </location>
</feature>
<evidence type="ECO:0000256" key="1">
    <source>
        <dbReference type="ARBA" id="ARBA00022679"/>
    </source>
</evidence>
<feature type="region of interest" description="Disordered" evidence="5">
    <location>
        <begin position="1151"/>
        <end position="1177"/>
    </location>
</feature>
<feature type="region of interest" description="Disordered" evidence="5">
    <location>
        <begin position="907"/>
        <end position="931"/>
    </location>
</feature>
<dbReference type="GO" id="GO:0004842">
    <property type="term" value="F:ubiquitin-protein transferase activity"/>
    <property type="evidence" value="ECO:0007669"/>
    <property type="project" value="InterPro"/>
</dbReference>
<feature type="region of interest" description="Disordered" evidence="5">
    <location>
        <begin position="1076"/>
        <end position="1114"/>
    </location>
</feature>
<feature type="compositionally biased region" description="Polar residues" evidence="5">
    <location>
        <begin position="1235"/>
        <end position="1245"/>
    </location>
</feature>
<feature type="region of interest" description="Disordered" evidence="5">
    <location>
        <begin position="1624"/>
        <end position="1650"/>
    </location>
</feature>
<evidence type="ECO:0000313" key="8">
    <source>
        <dbReference type="Proteomes" id="UP000319801"/>
    </source>
</evidence>
<feature type="repeat" description="TPR" evidence="4">
    <location>
        <begin position="260"/>
        <end position="293"/>
    </location>
</feature>
<feature type="compositionally biased region" description="Acidic residues" evidence="5">
    <location>
        <begin position="38"/>
        <end position="50"/>
    </location>
</feature>
<keyword evidence="4" id="KW-0802">TPR repeat</keyword>
<protein>
    <submittedName>
        <fullName evidence="7">General transcription factor 3C polypeptide 3</fullName>
    </submittedName>
</protein>
<dbReference type="Pfam" id="PF13181">
    <property type="entry name" value="TPR_8"/>
    <property type="match status" value="1"/>
</dbReference>
<dbReference type="Proteomes" id="UP000319801">
    <property type="component" value="Unassembled WGS sequence"/>
</dbReference>
<sequence>MSESSPELNDYLEGRISFEEFERRREERIKTKRKVQEDGGDASDETDETDPSTSKPSSKPTRKPHTVGAEEGVRPSVQKAFASMLGEDEEEEEEEEEELEDEEDGDAEWKDIGEHYAEERGSSEVTPGDVFALEMELNRENKKTIKERRSRSKLPRALRGLMGEANIRYARGDKEDAILMCMEIIRQAPLANEPFSTLAMIYEDQGDTQKALQFGLIAAHLNPSDCDEWLKLADMSLEQENIKQAIICYSKAIKYDQTNVRYLWERSSLYEQVGEHKQAMDGYRRILTLLPPSDGEHFMQLSRDMAKSYYESSDLPSAIGVIEEALSRHPELVTPECVNMAAELYIANHQYDKALENLIKFCGIVLVRERNKKETENQGKVKDEDMEVSVDPNGDILDVMVPDDVPIDIRVKLMVCLIHQNVLKPLNLMVTSMMEQSPEEFGDLYLDVAEAFMDKGEYVSALPLLSALVCSERYNLAVVWLRHAECLKALGHLEVAAKSYSKVVEMAPLHLEARLALSTLQQQLGRPDSALKALEPMYDPDTLAQDSSAAQQELKLFLHRSTLLRSQGRTSDYIDTVLTMLSMLLKVAMVRAQVCLIANTSFGTRHLRLIKVSKNTLSEIEDQEAAYLDVTGKTSVLSREDWWNLLVNCLNVLCEVKRFTEAELLVDSSLEFYSFYDDRVKRKELEYLGLSAAFLDRNFRKAYDYIRLMLMHSVERPQLWNIFSQVTLHSQDGRHHRFCLRLILKNPDNHALCLLNGHTSLVSGTFKHALGQYMQAFRNQPHHPLHSLCVGLTFFHMASQKFVTKRHPLVLQGFSFLWRYVELRGHCQESLYNIGRALHQLSLTHLAIHYYQKALSLPPVQLGGIEDEQVDLRREIAYNLSLIYQASGNKEMAPSTIRPSLATAVLPPRTRPHQSIPSPHPHPSHPTPHPSMATAREHLLVVRRRSPHMRYTLGPENLRSNGSGGTSRGGAAAEMGLQRANSDTDLVTSDSRSSLTASTYQFTLGREQNLVISWDIKEEVDATDWIGLYHIDETCPANVWDSKNRGVNGTQRGQIVWRLEAGPYFMDHVMGSLLGASSVNGDPGSPSDDEDVVPPSTRIPRTASPTGSEGSLHNEAFRTDEGLLEHDEEHNLRDMPIDLGHAQRQTSLNDYLDTIEPPNGPGERPLGAASPKLRSSFPTDTRLNAMLHIDSDEDEEAHVSQGLANGGLSVQEQRQVCKTERDRNVPANKDAADSQPGSSATKTQNGEAEGSQEGGASASPQSQSMTMNSAAQDKEAASEGVCEEVFVENVSEISSASSGVANAEGGASACHHSESAFSQEQFKETTGQEESGEVWRRRQSLQASGAESQAEGAESLGTRRTNLSETDGELGAAAQMNGHQSVRLLPAVRHDISRYQRVDEPLPPKYRRDVAVGAANSCSRLSLLLQSPSAKFLTSPDFFSVLHSNPSAYRMFTSNTCLKHMISKVRRDAHHFERYQHNRDLVTFLNLFANKQLELPRGWEMKHDHTGKVVDDSRHTGPAVLPRPANTFSATGRSQCQDLVPVAYNDKIVAFLRQPNIFEILQERQPEFSRNHSLREKVQFIRNEGAAGLVRLSSDADLVILLSLFEEEVMSYVPPHALLHPSYCQSPRGSPVSSPQNSPGTQRANARAPAPYKRDFEAKLRNFYRKLETKGYGQGPGKVKLLMRRDHLLEDAFNQIMCYSRKDLQRSKLYVSFVGEEGLDYSGPSREFFFLVSRELFNPYYGLFEYSANDTYTVQISPMSAFVDNHHEWFRFSGRILGLALIHQYLLDAFFTRPFYKGLLRIPCDLSDLEYLDEEFHQSLQWMKDNDIEDMLDLTFTVNEEVFGQITERELKPGGANIPVSEKNKKEYIERMVKWRIERGVVQQTESLVRGFYEFVTGTSSIPYEGFASLRGSNGPRRFCVEKWGKITSLPRAHTCFNRLDLPPYPSFSMLYEKMLTAVEETSTFGLE</sequence>
<reference evidence="7 8" key="1">
    <citation type="journal article" date="2019" name="Genome Biol. Evol.">
        <title>Whole-Genome Sequencing of the Giant Devil Catfish, Bagarius yarrelli.</title>
        <authorList>
            <person name="Jiang W."/>
            <person name="Lv Y."/>
            <person name="Cheng L."/>
            <person name="Yang K."/>
            <person name="Chao B."/>
            <person name="Wang X."/>
            <person name="Li Y."/>
            <person name="Pan X."/>
            <person name="You X."/>
            <person name="Zhang Y."/>
            <person name="Yang J."/>
            <person name="Li J."/>
            <person name="Zhang X."/>
            <person name="Liu S."/>
            <person name="Sun C."/>
            <person name="Yang J."/>
            <person name="Shi Q."/>
        </authorList>
    </citation>
    <scope>NUCLEOTIDE SEQUENCE [LARGE SCALE GENOMIC DNA]</scope>
    <source>
        <strain evidence="7">JWS20170419001</strain>
        <tissue evidence="7">Muscle</tissue>
    </source>
</reference>
<feature type="compositionally biased region" description="Low complexity" evidence="5">
    <location>
        <begin position="1246"/>
        <end position="1264"/>
    </location>
</feature>
<evidence type="ECO:0000256" key="5">
    <source>
        <dbReference type="SAM" id="MobiDB-lite"/>
    </source>
</evidence>
<feature type="active site" description="Glycyl thioester intermediate" evidence="3">
    <location>
        <position position="1936"/>
    </location>
</feature>
<dbReference type="GO" id="GO:0006383">
    <property type="term" value="P:transcription by RNA polymerase III"/>
    <property type="evidence" value="ECO:0007669"/>
    <property type="project" value="InterPro"/>
</dbReference>
<dbReference type="Pfam" id="PF18436">
    <property type="entry name" value="HECW1_helix"/>
    <property type="match status" value="1"/>
</dbReference>
<dbReference type="FunFam" id="3.90.1750.10:FF:000004">
    <property type="entry name" value="E3 ubiquitin-protein ligase HECW2 isoform X1"/>
    <property type="match status" value="1"/>
</dbReference>
<keyword evidence="2 3" id="KW-0833">Ubl conjugation pathway</keyword>
<dbReference type="FunFam" id="3.30.2160.10:FF:000005">
    <property type="entry name" value="E3 ubiquitin-protein ligase HECW2 isoform X1"/>
    <property type="match status" value="1"/>
</dbReference>
<dbReference type="CDD" id="cd00078">
    <property type="entry name" value="HECTc"/>
    <property type="match status" value="1"/>
</dbReference>
<dbReference type="InterPro" id="IPR040524">
    <property type="entry name" value="HECW1_helix"/>
</dbReference>
<dbReference type="FunFam" id="1.25.40.10:FF:000128">
    <property type="entry name" value="General transcription factor IIIC, polypeptide 3, 102kDa"/>
    <property type="match status" value="1"/>
</dbReference>
<keyword evidence="1" id="KW-0808">Transferase</keyword>
<evidence type="ECO:0000256" key="3">
    <source>
        <dbReference type="PROSITE-ProRule" id="PRU00104"/>
    </source>
</evidence>
<dbReference type="InterPro" id="IPR039340">
    <property type="entry name" value="Tfc4/TFIIIC-102/Sfc4"/>
</dbReference>
<dbReference type="InterPro" id="IPR011990">
    <property type="entry name" value="TPR-like_helical_dom_sf"/>
</dbReference>
<feature type="domain" description="HECT" evidence="6">
    <location>
        <begin position="1700"/>
        <end position="1968"/>
    </location>
</feature>
<dbReference type="FunFam" id="1.25.40.10:FF:000155">
    <property type="entry name" value="General transcription factor 3C polypeptide 3"/>
    <property type="match status" value="1"/>
</dbReference>
<dbReference type="EMBL" id="VCAZ01000190">
    <property type="protein sequence ID" value="TTE66796.1"/>
    <property type="molecule type" value="Genomic_DNA"/>
</dbReference>
<evidence type="ECO:0000313" key="7">
    <source>
        <dbReference type="EMBL" id="TTE66796.1"/>
    </source>
</evidence>
<feature type="region of interest" description="Disordered" evidence="5">
    <location>
        <begin position="951"/>
        <end position="971"/>
    </location>
</feature>
<dbReference type="GO" id="GO:0000127">
    <property type="term" value="C:transcription factor TFIIIC complex"/>
    <property type="evidence" value="ECO:0007669"/>
    <property type="project" value="TreeGrafter"/>
</dbReference>
<dbReference type="FunFam" id="1.25.40.10:FF:000116">
    <property type="entry name" value="General transcription factor 3C polypeptide 3"/>
    <property type="match status" value="1"/>
</dbReference>
<accession>A0A556VAE1</accession>
<feature type="compositionally biased region" description="Polar residues" evidence="5">
    <location>
        <begin position="1624"/>
        <end position="1644"/>
    </location>
</feature>
<proteinExistence type="predicted"/>